<evidence type="ECO:0000313" key="2">
    <source>
        <dbReference type="EMBL" id="MBI6119907.1"/>
    </source>
</evidence>
<name>A0ABS0TH02_9FLAO</name>
<accession>A0ABS0TH02</accession>
<protein>
    <submittedName>
        <fullName evidence="2">Uncharacterized protein</fullName>
    </submittedName>
</protein>
<feature type="compositionally biased region" description="Basic and acidic residues" evidence="1">
    <location>
        <begin position="60"/>
        <end position="80"/>
    </location>
</feature>
<dbReference type="Proteomes" id="UP000635665">
    <property type="component" value="Unassembled WGS sequence"/>
</dbReference>
<organism evidence="2 3">
    <name type="scientific">Salegentibacter maritimus</name>
    <dbReference type="NCBI Taxonomy" id="2794347"/>
    <lineage>
        <taxon>Bacteria</taxon>
        <taxon>Pseudomonadati</taxon>
        <taxon>Bacteroidota</taxon>
        <taxon>Flavobacteriia</taxon>
        <taxon>Flavobacteriales</taxon>
        <taxon>Flavobacteriaceae</taxon>
        <taxon>Salegentibacter</taxon>
    </lineage>
</organism>
<reference evidence="2 3" key="1">
    <citation type="submission" date="2020-12" db="EMBL/GenBank/DDBJ databases">
        <title>Salegentibacter orientalis sp. nov., isolated from costal sediment.</title>
        <authorList>
            <person name="Lian F.-B."/>
        </authorList>
    </citation>
    <scope>NUCLEOTIDE SEQUENCE [LARGE SCALE GENOMIC DNA]</scope>
    <source>
        <strain evidence="2 3">F60176</strain>
    </source>
</reference>
<dbReference type="RefSeq" id="WP_198638427.1">
    <property type="nucleotide sequence ID" value="NZ_JAEHNY010000006.1"/>
</dbReference>
<evidence type="ECO:0000313" key="3">
    <source>
        <dbReference type="Proteomes" id="UP000635665"/>
    </source>
</evidence>
<keyword evidence="3" id="KW-1185">Reference proteome</keyword>
<feature type="region of interest" description="Disordered" evidence="1">
    <location>
        <begin position="1"/>
        <end position="80"/>
    </location>
</feature>
<proteinExistence type="predicted"/>
<gene>
    <name evidence="2" type="ORF">I6U50_07720</name>
</gene>
<feature type="compositionally biased region" description="Basic and acidic residues" evidence="1">
    <location>
        <begin position="1"/>
        <end position="52"/>
    </location>
</feature>
<dbReference type="EMBL" id="JAEHNY010000006">
    <property type="protein sequence ID" value="MBI6119907.1"/>
    <property type="molecule type" value="Genomic_DNA"/>
</dbReference>
<comment type="caution">
    <text evidence="2">The sequence shown here is derived from an EMBL/GenBank/DDBJ whole genome shotgun (WGS) entry which is preliminary data.</text>
</comment>
<sequence length="80" mass="9662">MKAKKEDIRKLEENWKSLKQEDKDREQREFRDLKQKEKDSGKTLKKEKDRSSSKNSGKASSREEREFMDGVQKEKTDKRK</sequence>
<evidence type="ECO:0000256" key="1">
    <source>
        <dbReference type="SAM" id="MobiDB-lite"/>
    </source>
</evidence>